<evidence type="ECO:0000313" key="3">
    <source>
        <dbReference type="Proteomes" id="UP000758856"/>
    </source>
</evidence>
<comment type="caution">
    <text evidence="1">The sequence shown here is derived from an EMBL/GenBank/DDBJ whole genome shotgun (WGS) entry which is preliminary data.</text>
</comment>
<organism evidence="1 4">
    <name type="scientific">Methylopila capsulata</name>
    <dbReference type="NCBI Taxonomy" id="61654"/>
    <lineage>
        <taxon>Bacteria</taxon>
        <taxon>Pseudomonadati</taxon>
        <taxon>Pseudomonadota</taxon>
        <taxon>Alphaproteobacteria</taxon>
        <taxon>Hyphomicrobiales</taxon>
        <taxon>Methylopilaceae</taxon>
        <taxon>Methylopila</taxon>
    </lineage>
</organism>
<sequence>MGKLTRRALLGTAAVGAFGLVAYGGGRAACSFVPRNHPDFFSLLDIPPEGAVARRIGEGALAEASLPSDFDALATAMKLRPLIAEAIATDCPTTRRQLVQDQCAADFAEGRCVVIDGWVLSETEASLCAAKLLRPSII</sequence>
<keyword evidence="3" id="KW-1185">Reference proteome</keyword>
<protein>
    <submittedName>
        <fullName evidence="1">Uncharacterized protein</fullName>
    </submittedName>
</protein>
<dbReference type="EMBL" id="BSFF01000010">
    <property type="protein sequence ID" value="GLK57491.1"/>
    <property type="molecule type" value="Genomic_DNA"/>
</dbReference>
<evidence type="ECO:0000313" key="4">
    <source>
        <dbReference type="Proteomes" id="UP001143400"/>
    </source>
</evidence>
<reference evidence="1" key="3">
    <citation type="submission" date="2023-01" db="EMBL/GenBank/DDBJ databases">
        <authorList>
            <person name="Sun Q."/>
            <person name="Evtushenko L."/>
        </authorList>
    </citation>
    <scope>NUCLEOTIDE SEQUENCE</scope>
    <source>
        <strain evidence="1">VKM B-1606</strain>
    </source>
</reference>
<dbReference type="EMBL" id="JAFBCY010000004">
    <property type="protein sequence ID" value="MBM7853293.1"/>
    <property type="molecule type" value="Genomic_DNA"/>
</dbReference>
<reference evidence="2 3" key="2">
    <citation type="submission" date="2021-01" db="EMBL/GenBank/DDBJ databases">
        <title>Genomic Encyclopedia of Type Strains, Phase IV (KMG-IV): sequencing the most valuable type-strain genomes for metagenomic binning, comparative biology and taxonomic classification.</title>
        <authorList>
            <person name="Goeker M."/>
        </authorList>
    </citation>
    <scope>NUCLEOTIDE SEQUENCE [LARGE SCALE GENOMIC DNA]</scope>
    <source>
        <strain evidence="2 3">DSM 6130</strain>
    </source>
</reference>
<proteinExistence type="predicted"/>
<gene>
    <name evidence="1" type="ORF">GCM10008170_35110</name>
    <name evidence="2" type="ORF">JOD31_003544</name>
</gene>
<name>A0A9W6MTU9_9HYPH</name>
<dbReference type="AlphaFoldDB" id="A0A9W6MTU9"/>
<dbReference type="RefSeq" id="WP_204951745.1">
    <property type="nucleotide sequence ID" value="NZ_BSFF01000010.1"/>
</dbReference>
<accession>A0A9W6MTU9</accession>
<evidence type="ECO:0000313" key="2">
    <source>
        <dbReference type="EMBL" id="MBM7853293.1"/>
    </source>
</evidence>
<dbReference type="Proteomes" id="UP000758856">
    <property type="component" value="Unassembled WGS sequence"/>
</dbReference>
<evidence type="ECO:0000313" key="1">
    <source>
        <dbReference type="EMBL" id="GLK57491.1"/>
    </source>
</evidence>
<reference evidence="1" key="1">
    <citation type="journal article" date="2014" name="Int. J. Syst. Evol. Microbiol.">
        <title>Complete genome sequence of Corynebacterium casei LMG S-19264T (=DSM 44701T), isolated from a smear-ripened cheese.</title>
        <authorList>
            <consortium name="US DOE Joint Genome Institute (JGI-PGF)"/>
            <person name="Walter F."/>
            <person name="Albersmeier A."/>
            <person name="Kalinowski J."/>
            <person name="Ruckert C."/>
        </authorList>
    </citation>
    <scope>NUCLEOTIDE SEQUENCE</scope>
    <source>
        <strain evidence="1">VKM B-1606</strain>
    </source>
</reference>
<dbReference type="Proteomes" id="UP001143400">
    <property type="component" value="Unassembled WGS sequence"/>
</dbReference>